<proteinExistence type="inferred from homology"/>
<dbReference type="PRINTS" id="PR00862">
    <property type="entry name" value="PROLIGOPTASE"/>
</dbReference>
<feature type="domain" description="Peptidase S9A N-terminal" evidence="7">
    <location>
        <begin position="61"/>
        <end position="463"/>
    </location>
</feature>
<dbReference type="InterPro" id="IPR001375">
    <property type="entry name" value="Peptidase_S9_cat"/>
</dbReference>
<evidence type="ECO:0000256" key="4">
    <source>
        <dbReference type="ARBA" id="ARBA00022825"/>
    </source>
</evidence>
<keyword evidence="3" id="KW-0378">Hydrolase</keyword>
<evidence type="ECO:0000259" key="7">
    <source>
        <dbReference type="Pfam" id="PF02897"/>
    </source>
</evidence>
<sequence>MIKTKNLPRFSSQLAKAFLLCGSLLSVSSSVIADTNNSAGRGLFKAPEEIKEPKASAQPLQREFHGKLLVDEFDWLIDRDFPVVDDPEVLSYVAAENSYYDAVMKPFKPLTDKLVEEANQRQVVKDSTGSLLEQVDYRRVGQFHYVAFAKPDSSLKLWKRAPVGKGNATAGLVHVLDEAELLADLSEPKLKATSIHKLFFSPDGRYVALGTYSHNIHESELKIYDLEAKLFLDSKFGPGLPVYVWMQDSQSLFYPTMNVDGLHQVRLHRLGTDPTKDKLLYQEKRGAFRNEMYLSTSGDYAFLYRGAQRSLQVLAFSTKSPELPPIETSPIKHNVMNFVDHANGKFYMRSNDTHRGYRIAVADDTGNGPGKWKTLLEGSDEVQLKRMMPFNGFVAVEANRAGQSDIVVLREDSKPQWLSFPDKAYTAILQRNQDPSQDKIRFSYFSLTTPYSHAVYDLATDKISGLSRLDMDMSLYATERLLVKVRDGVLVPVTLFYRKDLRKPGQPLHLTGFGAFGQTGEGWPRGFKFANERFSLLDRGVLYAMAHVRGGGELGPKWQQGGERMNRKNSFNDLVDVANYLIEKNYTQKGDISLYGDSAGGTLVGAAINQSPDLWAGALLIVPYVDPLSEMLDSENPAASSLWQMYGNPVRSEEAFDYVLSYNPYDQIAETAYPPQFIMTRWTDADVPYWQGARWVARMRERKTDDHLILLRTHQDGNHFGGATPSKDRYEQAEAMTFVLMVHGLADSTPAPLPTNKPTKLAMED</sequence>
<dbReference type="PANTHER" id="PTHR11757">
    <property type="entry name" value="PROTEASE FAMILY S9A OLIGOPEPTIDASE"/>
    <property type="match status" value="1"/>
</dbReference>
<dbReference type="SUPFAM" id="SSF50993">
    <property type="entry name" value="Peptidase/esterase 'gauge' domain"/>
    <property type="match status" value="1"/>
</dbReference>
<accession>A0ABW4XJ52</accession>
<evidence type="ECO:0000313" key="9">
    <source>
        <dbReference type="Proteomes" id="UP001597380"/>
    </source>
</evidence>
<evidence type="ECO:0000256" key="1">
    <source>
        <dbReference type="ARBA" id="ARBA00005228"/>
    </source>
</evidence>
<dbReference type="SUPFAM" id="SSF53474">
    <property type="entry name" value="alpha/beta-Hydrolases"/>
    <property type="match status" value="1"/>
</dbReference>
<evidence type="ECO:0000259" key="6">
    <source>
        <dbReference type="Pfam" id="PF00326"/>
    </source>
</evidence>
<keyword evidence="4" id="KW-0720">Serine protease</keyword>
<feature type="chain" id="PRO_5045615623" evidence="5">
    <location>
        <begin position="34"/>
        <end position="765"/>
    </location>
</feature>
<dbReference type="PANTHER" id="PTHR11757:SF19">
    <property type="entry name" value="PROLYL ENDOPEPTIDASE-LIKE"/>
    <property type="match status" value="1"/>
</dbReference>
<dbReference type="RefSeq" id="WP_345338460.1">
    <property type="nucleotide sequence ID" value="NZ_BAABLI010000005.1"/>
</dbReference>
<dbReference type="InterPro" id="IPR023302">
    <property type="entry name" value="Pept_S9A_N"/>
</dbReference>
<dbReference type="InterPro" id="IPR029058">
    <property type="entry name" value="AB_hydrolase_fold"/>
</dbReference>
<keyword evidence="2" id="KW-0645">Protease</keyword>
<keyword evidence="5" id="KW-0732">Signal</keyword>
<dbReference type="InterPro" id="IPR002470">
    <property type="entry name" value="Peptidase_S9A"/>
</dbReference>
<organism evidence="8 9">
    <name type="scientific">Corallincola platygyrae</name>
    <dbReference type="NCBI Taxonomy" id="1193278"/>
    <lineage>
        <taxon>Bacteria</taxon>
        <taxon>Pseudomonadati</taxon>
        <taxon>Pseudomonadota</taxon>
        <taxon>Gammaproteobacteria</taxon>
        <taxon>Alteromonadales</taxon>
        <taxon>Psychromonadaceae</taxon>
        <taxon>Corallincola</taxon>
    </lineage>
</organism>
<dbReference type="Gene3D" id="2.130.10.120">
    <property type="entry name" value="Prolyl oligopeptidase, N-terminal domain"/>
    <property type="match status" value="1"/>
</dbReference>
<comment type="caution">
    <text evidence="8">The sequence shown here is derived from an EMBL/GenBank/DDBJ whole genome shotgun (WGS) entry which is preliminary data.</text>
</comment>
<evidence type="ECO:0000313" key="8">
    <source>
        <dbReference type="EMBL" id="MFD2095300.1"/>
    </source>
</evidence>
<feature type="signal peptide" evidence="5">
    <location>
        <begin position="1"/>
        <end position="33"/>
    </location>
</feature>
<evidence type="ECO:0000256" key="5">
    <source>
        <dbReference type="SAM" id="SignalP"/>
    </source>
</evidence>
<dbReference type="Pfam" id="PF02897">
    <property type="entry name" value="Peptidase_S9_N"/>
    <property type="match status" value="1"/>
</dbReference>
<dbReference type="Proteomes" id="UP001597380">
    <property type="component" value="Unassembled WGS sequence"/>
</dbReference>
<keyword evidence="9" id="KW-1185">Reference proteome</keyword>
<feature type="domain" description="Peptidase S9 prolyl oligopeptidase catalytic" evidence="6">
    <location>
        <begin position="532"/>
        <end position="740"/>
    </location>
</feature>
<dbReference type="Pfam" id="PF00326">
    <property type="entry name" value="Peptidase_S9"/>
    <property type="match status" value="1"/>
</dbReference>
<name>A0ABW4XJ52_9GAMM</name>
<reference evidence="9" key="1">
    <citation type="journal article" date="2019" name="Int. J. Syst. Evol. Microbiol.">
        <title>The Global Catalogue of Microorganisms (GCM) 10K type strain sequencing project: providing services to taxonomists for standard genome sequencing and annotation.</title>
        <authorList>
            <consortium name="The Broad Institute Genomics Platform"/>
            <consortium name="The Broad Institute Genome Sequencing Center for Infectious Disease"/>
            <person name="Wu L."/>
            <person name="Ma J."/>
        </authorList>
    </citation>
    <scope>NUCLEOTIDE SEQUENCE [LARGE SCALE GENOMIC DNA]</scope>
    <source>
        <strain evidence="9">CGMCC 1.10992</strain>
    </source>
</reference>
<comment type="similarity">
    <text evidence="1">Belongs to the peptidase S9A family.</text>
</comment>
<evidence type="ECO:0000256" key="2">
    <source>
        <dbReference type="ARBA" id="ARBA00022670"/>
    </source>
</evidence>
<dbReference type="Gene3D" id="3.40.50.1820">
    <property type="entry name" value="alpha/beta hydrolase"/>
    <property type="match status" value="1"/>
</dbReference>
<dbReference type="EMBL" id="JBHUHT010000008">
    <property type="protein sequence ID" value="MFD2095300.1"/>
    <property type="molecule type" value="Genomic_DNA"/>
</dbReference>
<gene>
    <name evidence="8" type="ORF">ACFSJ3_04825</name>
</gene>
<dbReference type="InterPro" id="IPR051543">
    <property type="entry name" value="Serine_Peptidase_S9A"/>
</dbReference>
<protein>
    <submittedName>
        <fullName evidence="8">Prolyl oligopeptidase family serine peptidase</fullName>
    </submittedName>
</protein>
<evidence type="ECO:0000256" key="3">
    <source>
        <dbReference type="ARBA" id="ARBA00022801"/>
    </source>
</evidence>